<keyword evidence="3" id="KW-1185">Reference proteome</keyword>
<gene>
    <name evidence="2" type="ORF">BAE44_0017436</name>
</gene>
<organism evidence="2 3">
    <name type="scientific">Dichanthelium oligosanthes</name>
    <dbReference type="NCBI Taxonomy" id="888268"/>
    <lineage>
        <taxon>Eukaryota</taxon>
        <taxon>Viridiplantae</taxon>
        <taxon>Streptophyta</taxon>
        <taxon>Embryophyta</taxon>
        <taxon>Tracheophyta</taxon>
        <taxon>Spermatophyta</taxon>
        <taxon>Magnoliopsida</taxon>
        <taxon>Liliopsida</taxon>
        <taxon>Poales</taxon>
        <taxon>Poaceae</taxon>
        <taxon>PACMAD clade</taxon>
        <taxon>Panicoideae</taxon>
        <taxon>Panicodae</taxon>
        <taxon>Paniceae</taxon>
        <taxon>Dichantheliinae</taxon>
        <taxon>Dichanthelium</taxon>
    </lineage>
</organism>
<name>A0A1E5V8R1_9POAL</name>
<sequence length="142" mass="14252">MACSKKTLGVLIVPLLMALLAASVSTEICGHVPHCDVNQCEASCFVTGHQGGTCKIIRGAPSCCCAGSSASIGVHQMACSKKTLVFLVVVPLLMALLAASSVSAEICGQVPHCDVNQCGASCFVTGHQGGACKLLGGAPSCC</sequence>
<evidence type="ECO:0000313" key="3">
    <source>
        <dbReference type="Proteomes" id="UP000095767"/>
    </source>
</evidence>
<dbReference type="Proteomes" id="UP000095767">
    <property type="component" value="Unassembled WGS sequence"/>
</dbReference>
<evidence type="ECO:0000256" key="1">
    <source>
        <dbReference type="SAM" id="SignalP"/>
    </source>
</evidence>
<keyword evidence="1" id="KW-0732">Signal</keyword>
<proteinExistence type="predicted"/>
<dbReference type="EMBL" id="LWDX02047621">
    <property type="protein sequence ID" value="OEL21546.1"/>
    <property type="molecule type" value="Genomic_DNA"/>
</dbReference>
<feature type="signal peptide" evidence="1">
    <location>
        <begin position="1"/>
        <end position="26"/>
    </location>
</feature>
<dbReference type="AlphaFoldDB" id="A0A1E5V8R1"/>
<evidence type="ECO:0000313" key="2">
    <source>
        <dbReference type="EMBL" id="OEL21546.1"/>
    </source>
</evidence>
<feature type="chain" id="PRO_5009187850" evidence="1">
    <location>
        <begin position="27"/>
        <end position="142"/>
    </location>
</feature>
<accession>A0A1E5V8R1</accession>
<comment type="caution">
    <text evidence="2">The sequence shown here is derived from an EMBL/GenBank/DDBJ whole genome shotgun (WGS) entry which is preliminary data.</text>
</comment>
<protein>
    <submittedName>
        <fullName evidence="2">Uncharacterized protein</fullName>
    </submittedName>
</protein>
<reference evidence="2 3" key="1">
    <citation type="submission" date="2016-09" db="EMBL/GenBank/DDBJ databases">
        <title>The draft genome of Dichanthelium oligosanthes: A C3 panicoid grass species.</title>
        <authorList>
            <person name="Studer A.J."/>
            <person name="Schnable J.C."/>
            <person name="Brutnell T.P."/>
        </authorList>
    </citation>
    <scope>NUCLEOTIDE SEQUENCE [LARGE SCALE GENOMIC DNA]</scope>
    <source>
        <strain evidence="3">cv. Kellogg 1175</strain>
        <tissue evidence="2">Leaf</tissue>
    </source>
</reference>